<organism evidence="1 2">
    <name type="scientific">Calycina marina</name>
    <dbReference type="NCBI Taxonomy" id="1763456"/>
    <lineage>
        <taxon>Eukaryota</taxon>
        <taxon>Fungi</taxon>
        <taxon>Dikarya</taxon>
        <taxon>Ascomycota</taxon>
        <taxon>Pezizomycotina</taxon>
        <taxon>Leotiomycetes</taxon>
        <taxon>Helotiales</taxon>
        <taxon>Pezizellaceae</taxon>
        <taxon>Calycina</taxon>
    </lineage>
</organism>
<reference evidence="1" key="1">
    <citation type="journal article" date="2021" name="IMA Fungus">
        <title>Genomic characterization of three marine fungi, including Emericellopsis atlantica sp. nov. with signatures of a generalist lifestyle and marine biomass degradation.</title>
        <authorList>
            <person name="Hagestad O.C."/>
            <person name="Hou L."/>
            <person name="Andersen J.H."/>
            <person name="Hansen E.H."/>
            <person name="Altermark B."/>
            <person name="Li C."/>
            <person name="Kuhnert E."/>
            <person name="Cox R.J."/>
            <person name="Crous P.W."/>
            <person name="Spatafora J.W."/>
            <person name="Lail K."/>
            <person name="Amirebrahimi M."/>
            <person name="Lipzen A."/>
            <person name="Pangilinan J."/>
            <person name="Andreopoulos W."/>
            <person name="Hayes R.D."/>
            <person name="Ng V."/>
            <person name="Grigoriev I.V."/>
            <person name="Jackson S.A."/>
            <person name="Sutton T.D.S."/>
            <person name="Dobson A.D.W."/>
            <person name="Rama T."/>
        </authorList>
    </citation>
    <scope>NUCLEOTIDE SEQUENCE</scope>
    <source>
        <strain evidence="1">TRa3180A</strain>
    </source>
</reference>
<keyword evidence="2" id="KW-1185">Reference proteome</keyword>
<dbReference type="OrthoDB" id="3558968at2759"/>
<name>A0A9P8CJ90_9HELO</name>
<gene>
    <name evidence="1" type="ORF">BJ878DRAFT_571837</name>
</gene>
<evidence type="ECO:0000313" key="1">
    <source>
        <dbReference type="EMBL" id="KAG9249103.1"/>
    </source>
</evidence>
<dbReference type="AlphaFoldDB" id="A0A9P8CJ90"/>
<proteinExistence type="predicted"/>
<protein>
    <submittedName>
        <fullName evidence="1">Uncharacterized protein</fullName>
    </submittedName>
</protein>
<accession>A0A9P8CJ90</accession>
<sequence>MVTGRTGGISKQLGRPSKISKATCKMLVYKDRNPFRKQPYQVIIEQFKLSVGKRQLQRKLREHTKGGRRRFKCAFFKKVVSTKNRGEREAYGWEHGEKSIDDFWAYKAFTYEAHIDPGSQAVGDILY</sequence>
<dbReference type="Proteomes" id="UP000887226">
    <property type="component" value="Unassembled WGS sequence"/>
</dbReference>
<dbReference type="EMBL" id="MU253739">
    <property type="protein sequence ID" value="KAG9249103.1"/>
    <property type="molecule type" value="Genomic_DNA"/>
</dbReference>
<evidence type="ECO:0000313" key="2">
    <source>
        <dbReference type="Proteomes" id="UP000887226"/>
    </source>
</evidence>
<comment type="caution">
    <text evidence="1">The sequence shown here is derived from an EMBL/GenBank/DDBJ whole genome shotgun (WGS) entry which is preliminary data.</text>
</comment>